<dbReference type="RefSeq" id="WP_124318293.1">
    <property type="nucleotide sequence ID" value="NZ_AP028155.1"/>
</dbReference>
<keyword evidence="4" id="KW-0862">Zinc</keyword>
<dbReference type="InterPro" id="IPR025657">
    <property type="entry name" value="RadC_JAB"/>
</dbReference>
<protein>
    <submittedName>
        <fullName evidence="7">DNA repair protein RadC</fullName>
    </submittedName>
</protein>
<dbReference type="AlphaFoldDB" id="A0A7W6HXL3"/>
<dbReference type="GO" id="GO:0006508">
    <property type="term" value="P:proteolysis"/>
    <property type="evidence" value="ECO:0007669"/>
    <property type="project" value="UniProtKB-KW"/>
</dbReference>
<evidence type="ECO:0000313" key="8">
    <source>
        <dbReference type="Proteomes" id="UP000546007"/>
    </source>
</evidence>
<dbReference type="Pfam" id="PF04002">
    <property type="entry name" value="RadC"/>
    <property type="match status" value="1"/>
</dbReference>
<dbReference type="GO" id="GO:0008237">
    <property type="term" value="F:metallopeptidase activity"/>
    <property type="evidence" value="ECO:0007669"/>
    <property type="project" value="UniProtKB-KW"/>
</dbReference>
<dbReference type="EMBL" id="JACIES010000006">
    <property type="protein sequence ID" value="MBB4026881.1"/>
    <property type="molecule type" value="Genomic_DNA"/>
</dbReference>
<dbReference type="OrthoDB" id="9804482at2"/>
<evidence type="ECO:0000256" key="1">
    <source>
        <dbReference type="ARBA" id="ARBA00022670"/>
    </source>
</evidence>
<comment type="caution">
    <text evidence="7">The sequence shown here is derived from an EMBL/GenBank/DDBJ whole genome shotgun (WGS) entry which is preliminary data.</text>
</comment>
<keyword evidence="2" id="KW-0479">Metal-binding</keyword>
<dbReference type="Proteomes" id="UP000546007">
    <property type="component" value="Unassembled WGS sequence"/>
</dbReference>
<dbReference type="PROSITE" id="PS50249">
    <property type="entry name" value="MPN"/>
    <property type="match status" value="1"/>
</dbReference>
<dbReference type="InterPro" id="IPR020891">
    <property type="entry name" value="UPF0758_CS"/>
</dbReference>
<keyword evidence="8" id="KW-1185">Reference proteome</keyword>
<evidence type="ECO:0000256" key="5">
    <source>
        <dbReference type="ARBA" id="ARBA00023049"/>
    </source>
</evidence>
<evidence type="ECO:0000256" key="3">
    <source>
        <dbReference type="ARBA" id="ARBA00022801"/>
    </source>
</evidence>
<evidence type="ECO:0000256" key="4">
    <source>
        <dbReference type="ARBA" id="ARBA00022833"/>
    </source>
</evidence>
<keyword evidence="3" id="KW-0378">Hydrolase</keyword>
<dbReference type="PANTHER" id="PTHR30471">
    <property type="entry name" value="DNA REPAIR PROTEIN RADC"/>
    <property type="match status" value="1"/>
</dbReference>
<gene>
    <name evidence="7" type="ORF">GGR14_002682</name>
</gene>
<keyword evidence="5" id="KW-0482">Metalloprotease</keyword>
<feature type="domain" description="MPN" evidence="6">
    <location>
        <begin position="28"/>
        <end position="152"/>
    </location>
</feature>
<dbReference type="PROSITE" id="PS01302">
    <property type="entry name" value="UPF0758"/>
    <property type="match status" value="1"/>
</dbReference>
<accession>A0A7W6HXL3</accession>
<dbReference type="CDD" id="cd08071">
    <property type="entry name" value="MPN_DUF2466"/>
    <property type="match status" value="1"/>
</dbReference>
<evidence type="ECO:0000256" key="2">
    <source>
        <dbReference type="ARBA" id="ARBA00022723"/>
    </source>
</evidence>
<organism evidence="7 8">
    <name type="scientific">Butyricimonas faecihominis</name>
    <dbReference type="NCBI Taxonomy" id="1472416"/>
    <lineage>
        <taxon>Bacteria</taxon>
        <taxon>Pseudomonadati</taxon>
        <taxon>Bacteroidota</taxon>
        <taxon>Bacteroidia</taxon>
        <taxon>Bacteroidales</taxon>
        <taxon>Odoribacteraceae</taxon>
        <taxon>Butyricimonas</taxon>
    </lineage>
</organism>
<dbReference type="InterPro" id="IPR001405">
    <property type="entry name" value="UPF0758"/>
</dbReference>
<keyword evidence="1" id="KW-0645">Protease</keyword>
<dbReference type="GO" id="GO:0046872">
    <property type="term" value="F:metal ion binding"/>
    <property type="evidence" value="ECO:0007669"/>
    <property type="project" value="UniProtKB-KW"/>
</dbReference>
<dbReference type="Gene3D" id="3.40.140.10">
    <property type="entry name" value="Cytidine Deaminase, domain 2"/>
    <property type="match status" value="1"/>
</dbReference>
<evidence type="ECO:0000313" key="7">
    <source>
        <dbReference type="EMBL" id="MBB4026881.1"/>
    </source>
</evidence>
<dbReference type="GeneID" id="93102649"/>
<dbReference type="PANTHER" id="PTHR30471:SF3">
    <property type="entry name" value="UPF0758 PROTEIN YEES-RELATED"/>
    <property type="match status" value="1"/>
</dbReference>
<name>A0A7W6HXL3_9BACT</name>
<sequence length="177" mass="20041">METLEKLLNVAEVELSYKCHIKPADRIKISDEKDVYSLARSLLEDRIEHHEEMYMVLLDQALKVLGVALVSKGGISNTVVDLRIIFQAAILANASRIILVHNHPSGNLKPSLQDDKITKRVYQVASILGIELTDHLIISEESYYSYGIEDRIDVMNPSRDDYSSPFLNLDEIVLPIH</sequence>
<evidence type="ECO:0000259" key="6">
    <source>
        <dbReference type="PROSITE" id="PS50249"/>
    </source>
</evidence>
<reference evidence="7 8" key="1">
    <citation type="submission" date="2020-08" db="EMBL/GenBank/DDBJ databases">
        <title>Genomic Encyclopedia of Type Strains, Phase IV (KMG-IV): sequencing the most valuable type-strain genomes for metagenomic binning, comparative biology and taxonomic classification.</title>
        <authorList>
            <person name="Goeker M."/>
        </authorList>
    </citation>
    <scope>NUCLEOTIDE SEQUENCE [LARGE SCALE GENOMIC DNA]</scope>
    <source>
        <strain evidence="7 8">DSM 105721</strain>
    </source>
</reference>
<proteinExistence type="predicted"/>
<dbReference type="InterPro" id="IPR037518">
    <property type="entry name" value="MPN"/>
</dbReference>
<dbReference type="SUPFAM" id="SSF102712">
    <property type="entry name" value="JAB1/MPN domain"/>
    <property type="match status" value="1"/>
</dbReference>